<evidence type="ECO:0000313" key="4">
    <source>
        <dbReference type="Proteomes" id="UP000217182"/>
    </source>
</evidence>
<dbReference type="AlphaFoldDB" id="A0A250AYJ5"/>
<keyword evidence="2" id="KW-1133">Transmembrane helix</keyword>
<evidence type="ECO:0000313" key="3">
    <source>
        <dbReference type="EMBL" id="ATA19058.1"/>
    </source>
</evidence>
<feature type="region of interest" description="Disordered" evidence="1">
    <location>
        <begin position="75"/>
        <end position="95"/>
    </location>
</feature>
<dbReference type="KEGG" id="gqu:AWC35_06685"/>
<accession>A0A250AYJ5</accession>
<keyword evidence="4" id="KW-1185">Reference proteome</keyword>
<evidence type="ECO:0000256" key="1">
    <source>
        <dbReference type="SAM" id="MobiDB-lite"/>
    </source>
</evidence>
<sequence length="203" mass="22498">MLVEIVKWLFQLPGRLAGGIFKNRLTIFIFFMLLAAALFGIKHYLRAPQPSDELAAAPLRHYAITRELPHREAREHCDGPLHDNNGQPWPSAPGYLHLPTRQGGANAQPLTLDNQHNNFPVVVKLEPQNAPQQSAEVFIPASGRFNIKITPAQEYVVKIKDINSGCFFQSPPVTLDKTPQQRLSLQLAAAEGIPFHPIGNGGF</sequence>
<dbReference type="Proteomes" id="UP000217182">
    <property type="component" value="Chromosome"/>
</dbReference>
<gene>
    <name evidence="3" type="ORF">AWC35_06685</name>
</gene>
<protein>
    <submittedName>
        <fullName evidence="3">Uncharacterized protein</fullName>
    </submittedName>
</protein>
<evidence type="ECO:0000256" key="2">
    <source>
        <dbReference type="SAM" id="Phobius"/>
    </source>
</evidence>
<feature type="transmembrane region" description="Helical" evidence="2">
    <location>
        <begin position="20"/>
        <end position="41"/>
    </location>
</feature>
<proteinExistence type="predicted"/>
<keyword evidence="2" id="KW-0812">Transmembrane</keyword>
<name>A0A250AYJ5_9GAMM</name>
<dbReference type="OrthoDB" id="9779889at2"/>
<keyword evidence="2" id="KW-0472">Membrane</keyword>
<organism evidence="3 4">
    <name type="scientific">Gibbsiella quercinecans</name>
    <dbReference type="NCBI Taxonomy" id="929813"/>
    <lineage>
        <taxon>Bacteria</taxon>
        <taxon>Pseudomonadati</taxon>
        <taxon>Pseudomonadota</taxon>
        <taxon>Gammaproteobacteria</taxon>
        <taxon>Enterobacterales</taxon>
        <taxon>Yersiniaceae</taxon>
        <taxon>Gibbsiella</taxon>
    </lineage>
</organism>
<dbReference type="EMBL" id="CP014136">
    <property type="protein sequence ID" value="ATA19058.1"/>
    <property type="molecule type" value="Genomic_DNA"/>
</dbReference>
<reference evidence="3 4" key="1">
    <citation type="submission" date="2016-01" db="EMBL/GenBank/DDBJ databases">
        <authorList>
            <person name="Oliw E.H."/>
        </authorList>
    </citation>
    <scope>NUCLEOTIDE SEQUENCE [LARGE SCALE GENOMIC DNA]</scope>
    <source>
        <strain evidence="3 4">FRB97</strain>
    </source>
</reference>
<dbReference type="RefSeq" id="WP_095845661.1">
    <property type="nucleotide sequence ID" value="NZ_CP014136.1"/>
</dbReference>